<evidence type="ECO:0000256" key="3">
    <source>
        <dbReference type="ARBA" id="ARBA00022597"/>
    </source>
</evidence>
<protein>
    <submittedName>
        <fullName evidence="11">Ribose import ATP-binding protein RbsA 1</fullName>
    </submittedName>
</protein>
<sequence>MGSGQKGEGMTDLPPAPPDGRAPSGVLYPGGPEGHQPSSVLIDQTAPLITLRDVRMQFPGVLALAGVSLDVARGEVLALVGENGAGKSTLVSILAGLVSGYDGEVLLDGSPITAGSAKESIALVQQELSLVPEFSVAENIMLGQLPHGRLPGLYDRRKMDAEAQRVLDILGVDLPLRRPVRRLSPAQSQIVEIAKGLARQPRLLILDEPTSSLTTVEAEKLFSAISALRECGVAVLYISHKLDEVLAIADRVAVLRDGRKVTEGPSVEWTEERLIRAMVGRDLSQFYRRTPHTPGNVVLEVKALRAPGRFEDVSFVLREGEVVGMAGLVGAGRTEVAEAIFGLSPARDGEILLNGAPVRVKSPRTAIAHGMALVTEDRRQSGIVGSMATSRNVSLASLVAFSRGQLLRRSVESAEISRVASRVNLARHTLDRAIGTLSGGNQQKAVIAKWLMRTPKVLILDEPTRGIDVGAKSEIYRLVDELTAAGMAVLLISSEMPEILGMSDRVLVMRKGRLVAEFSREDATEESLMAAASDASTRNGERSW</sequence>
<dbReference type="PROSITE" id="PS00211">
    <property type="entry name" value="ABC_TRANSPORTER_1"/>
    <property type="match status" value="1"/>
</dbReference>
<keyword evidence="2" id="KW-1003">Cell membrane</keyword>
<dbReference type="SUPFAM" id="SSF52540">
    <property type="entry name" value="P-loop containing nucleoside triphosphate hydrolases"/>
    <property type="match status" value="2"/>
</dbReference>
<evidence type="ECO:0000256" key="1">
    <source>
        <dbReference type="ARBA" id="ARBA00022448"/>
    </source>
</evidence>
<accession>A0A8J3LS30</accession>
<evidence type="ECO:0000256" key="6">
    <source>
        <dbReference type="ARBA" id="ARBA00022840"/>
    </source>
</evidence>
<evidence type="ECO:0000256" key="5">
    <source>
        <dbReference type="ARBA" id="ARBA00022741"/>
    </source>
</evidence>
<reference evidence="11" key="1">
    <citation type="submission" date="2021-01" db="EMBL/GenBank/DDBJ databases">
        <title>Whole genome shotgun sequence of Planosporangium flavigriseum NBRC 105377.</title>
        <authorList>
            <person name="Komaki H."/>
            <person name="Tamura T."/>
        </authorList>
    </citation>
    <scope>NUCLEOTIDE SEQUENCE</scope>
    <source>
        <strain evidence="11">NBRC 105377</strain>
    </source>
</reference>
<evidence type="ECO:0000256" key="9">
    <source>
        <dbReference type="SAM" id="MobiDB-lite"/>
    </source>
</evidence>
<evidence type="ECO:0000313" key="11">
    <source>
        <dbReference type="EMBL" id="GIG75583.1"/>
    </source>
</evidence>
<evidence type="ECO:0000259" key="10">
    <source>
        <dbReference type="PROSITE" id="PS50893"/>
    </source>
</evidence>
<feature type="domain" description="ABC transporter" evidence="10">
    <location>
        <begin position="292"/>
        <end position="536"/>
    </location>
</feature>
<evidence type="ECO:0000256" key="2">
    <source>
        <dbReference type="ARBA" id="ARBA00022475"/>
    </source>
</evidence>
<comment type="caution">
    <text evidence="11">The sequence shown here is derived from an EMBL/GenBank/DDBJ whole genome shotgun (WGS) entry which is preliminary data.</text>
</comment>
<organism evidence="11 12">
    <name type="scientific">Planosporangium flavigriseum</name>
    <dbReference type="NCBI Taxonomy" id="373681"/>
    <lineage>
        <taxon>Bacteria</taxon>
        <taxon>Bacillati</taxon>
        <taxon>Actinomycetota</taxon>
        <taxon>Actinomycetes</taxon>
        <taxon>Micromonosporales</taxon>
        <taxon>Micromonosporaceae</taxon>
        <taxon>Planosporangium</taxon>
    </lineage>
</organism>
<dbReference type="CDD" id="cd03216">
    <property type="entry name" value="ABC_Carb_Monos_I"/>
    <property type="match status" value="1"/>
</dbReference>
<dbReference type="PROSITE" id="PS50893">
    <property type="entry name" value="ABC_TRANSPORTER_2"/>
    <property type="match status" value="2"/>
</dbReference>
<dbReference type="SMART" id="SM00382">
    <property type="entry name" value="AAA"/>
    <property type="match status" value="2"/>
</dbReference>
<keyword evidence="1" id="KW-0813">Transport</keyword>
<feature type="region of interest" description="Disordered" evidence="9">
    <location>
        <begin position="1"/>
        <end position="39"/>
    </location>
</feature>
<keyword evidence="7" id="KW-1278">Translocase</keyword>
<dbReference type="Gene3D" id="3.40.50.300">
    <property type="entry name" value="P-loop containing nucleotide triphosphate hydrolases"/>
    <property type="match status" value="2"/>
</dbReference>
<dbReference type="AlphaFoldDB" id="A0A8J3LS30"/>
<dbReference type="InterPro" id="IPR003439">
    <property type="entry name" value="ABC_transporter-like_ATP-bd"/>
</dbReference>
<dbReference type="RefSeq" id="WP_203981489.1">
    <property type="nucleotide sequence ID" value="NZ_BAAAQJ010000012.1"/>
</dbReference>
<dbReference type="GO" id="GO:0005524">
    <property type="term" value="F:ATP binding"/>
    <property type="evidence" value="ECO:0007669"/>
    <property type="project" value="UniProtKB-KW"/>
</dbReference>
<dbReference type="InterPro" id="IPR050107">
    <property type="entry name" value="ABC_carbohydrate_import_ATPase"/>
</dbReference>
<dbReference type="Pfam" id="PF00005">
    <property type="entry name" value="ABC_tran"/>
    <property type="match status" value="2"/>
</dbReference>
<dbReference type="InterPro" id="IPR003593">
    <property type="entry name" value="AAA+_ATPase"/>
</dbReference>
<dbReference type="CDD" id="cd03215">
    <property type="entry name" value="ABC_Carb_Monos_II"/>
    <property type="match status" value="1"/>
</dbReference>
<evidence type="ECO:0000256" key="4">
    <source>
        <dbReference type="ARBA" id="ARBA00022737"/>
    </source>
</evidence>
<keyword evidence="4" id="KW-0677">Repeat</keyword>
<keyword evidence="6 11" id="KW-0067">ATP-binding</keyword>
<evidence type="ECO:0000256" key="7">
    <source>
        <dbReference type="ARBA" id="ARBA00022967"/>
    </source>
</evidence>
<keyword evidence="3" id="KW-0762">Sugar transport</keyword>
<dbReference type="EMBL" id="BONU01000033">
    <property type="protein sequence ID" value="GIG75583.1"/>
    <property type="molecule type" value="Genomic_DNA"/>
</dbReference>
<keyword evidence="5" id="KW-0547">Nucleotide-binding</keyword>
<dbReference type="PANTHER" id="PTHR43790:SF3">
    <property type="entry name" value="D-ALLOSE IMPORT ATP-BINDING PROTEIN ALSA-RELATED"/>
    <property type="match status" value="1"/>
</dbReference>
<dbReference type="Proteomes" id="UP000653674">
    <property type="component" value="Unassembled WGS sequence"/>
</dbReference>
<keyword evidence="8" id="KW-0472">Membrane</keyword>
<dbReference type="InterPro" id="IPR017871">
    <property type="entry name" value="ABC_transporter-like_CS"/>
</dbReference>
<dbReference type="InterPro" id="IPR027417">
    <property type="entry name" value="P-loop_NTPase"/>
</dbReference>
<name>A0A8J3LS30_9ACTN</name>
<keyword evidence="12" id="KW-1185">Reference proteome</keyword>
<evidence type="ECO:0000256" key="8">
    <source>
        <dbReference type="ARBA" id="ARBA00023136"/>
    </source>
</evidence>
<proteinExistence type="predicted"/>
<evidence type="ECO:0000313" key="12">
    <source>
        <dbReference type="Proteomes" id="UP000653674"/>
    </source>
</evidence>
<dbReference type="GO" id="GO:0016887">
    <property type="term" value="F:ATP hydrolysis activity"/>
    <property type="evidence" value="ECO:0007669"/>
    <property type="project" value="InterPro"/>
</dbReference>
<feature type="domain" description="ABC transporter" evidence="10">
    <location>
        <begin position="49"/>
        <end position="282"/>
    </location>
</feature>
<gene>
    <name evidence="11" type="primary">rbsA1</name>
    <name evidence="11" type="ORF">Pfl04_39870</name>
</gene>
<dbReference type="PANTHER" id="PTHR43790">
    <property type="entry name" value="CARBOHYDRATE TRANSPORT ATP-BINDING PROTEIN MG119-RELATED"/>
    <property type="match status" value="1"/>
</dbReference>